<evidence type="ECO:0000313" key="17">
    <source>
        <dbReference type="Proteomes" id="UP000188354"/>
    </source>
</evidence>
<dbReference type="EMBL" id="CM007366">
    <property type="protein sequence ID" value="OIW10036.1"/>
    <property type="molecule type" value="Genomic_DNA"/>
</dbReference>
<dbReference type="Proteomes" id="UP000188354">
    <property type="component" value="Chromosome LG06"/>
</dbReference>
<dbReference type="STRING" id="3871.A0A4P1RFP1"/>
<gene>
    <name evidence="16" type="ORF">TanjilG_32776</name>
</gene>
<dbReference type="Gramene" id="OIW10036">
    <property type="protein sequence ID" value="OIW10036"/>
    <property type="gene ID" value="TanjilG_32776"/>
</dbReference>
<evidence type="ECO:0000256" key="9">
    <source>
        <dbReference type="ARBA" id="ARBA00022884"/>
    </source>
</evidence>
<dbReference type="GO" id="GO:0008380">
    <property type="term" value="P:RNA splicing"/>
    <property type="evidence" value="ECO:0007669"/>
    <property type="project" value="UniProtKB-KW"/>
</dbReference>
<protein>
    <recommendedName>
        <fullName evidence="15">Btz domain-containing protein</fullName>
    </recommendedName>
</protein>
<name>A0A4P1RFP1_LUPAN</name>
<dbReference type="Pfam" id="PF09405">
    <property type="entry name" value="Btz"/>
    <property type="match status" value="1"/>
</dbReference>
<keyword evidence="12" id="KW-0539">Nucleus</keyword>
<evidence type="ECO:0000256" key="4">
    <source>
        <dbReference type="ARBA" id="ARBA00022448"/>
    </source>
</evidence>
<dbReference type="GO" id="GO:0035145">
    <property type="term" value="C:exon-exon junction complex"/>
    <property type="evidence" value="ECO:0007669"/>
    <property type="project" value="InterPro"/>
</dbReference>
<evidence type="ECO:0000256" key="14">
    <source>
        <dbReference type="SAM" id="Phobius"/>
    </source>
</evidence>
<dbReference type="PANTHER" id="PTHR46837">
    <property type="entry name" value="PROTEIN MLN51 HOMOLOG"/>
    <property type="match status" value="1"/>
</dbReference>
<dbReference type="GO" id="GO:0051028">
    <property type="term" value="P:mRNA transport"/>
    <property type="evidence" value="ECO:0007669"/>
    <property type="project" value="UniProtKB-KW"/>
</dbReference>
<comment type="subcellular location">
    <subcellularLocation>
        <location evidence="2">Cytoplasm</location>
    </subcellularLocation>
    <subcellularLocation>
        <location evidence="1">Nucleus</location>
    </subcellularLocation>
</comment>
<feature type="transmembrane region" description="Helical" evidence="14">
    <location>
        <begin position="323"/>
        <end position="347"/>
    </location>
</feature>
<dbReference type="PANTHER" id="PTHR46837:SF5">
    <property type="entry name" value="PROTEIN MLN51 HOMOLOG"/>
    <property type="match status" value="1"/>
</dbReference>
<evidence type="ECO:0000256" key="1">
    <source>
        <dbReference type="ARBA" id="ARBA00004123"/>
    </source>
</evidence>
<evidence type="ECO:0000256" key="8">
    <source>
        <dbReference type="ARBA" id="ARBA00022845"/>
    </source>
</evidence>
<feature type="compositionally biased region" description="Polar residues" evidence="13">
    <location>
        <begin position="240"/>
        <end position="250"/>
    </location>
</feature>
<dbReference type="GO" id="GO:0006417">
    <property type="term" value="P:regulation of translation"/>
    <property type="evidence" value="ECO:0007669"/>
    <property type="project" value="UniProtKB-KW"/>
</dbReference>
<keyword evidence="8" id="KW-0810">Translation regulation</keyword>
<dbReference type="GO" id="GO:0003729">
    <property type="term" value="F:mRNA binding"/>
    <property type="evidence" value="ECO:0007669"/>
    <property type="project" value="InterPro"/>
</dbReference>
<feature type="compositionally biased region" description="Basic and acidic residues" evidence="13">
    <location>
        <begin position="1"/>
        <end position="10"/>
    </location>
</feature>
<evidence type="ECO:0000256" key="13">
    <source>
        <dbReference type="SAM" id="MobiDB-lite"/>
    </source>
</evidence>
<evidence type="ECO:0000259" key="15">
    <source>
        <dbReference type="SMART" id="SM01044"/>
    </source>
</evidence>
<keyword evidence="7" id="KW-0509">mRNA transport</keyword>
<keyword evidence="4" id="KW-0813">Transport</keyword>
<proteinExistence type="inferred from homology"/>
<feature type="compositionally biased region" description="Acidic residues" evidence="13">
    <location>
        <begin position="58"/>
        <end position="70"/>
    </location>
</feature>
<evidence type="ECO:0000256" key="7">
    <source>
        <dbReference type="ARBA" id="ARBA00022816"/>
    </source>
</evidence>
<comment type="similarity">
    <text evidence="3">Belongs to the CASC3 family.</text>
</comment>
<dbReference type="SMART" id="SM01044">
    <property type="entry name" value="Btz"/>
    <property type="match status" value="1"/>
</dbReference>
<evidence type="ECO:0000256" key="5">
    <source>
        <dbReference type="ARBA" id="ARBA00022490"/>
    </source>
</evidence>
<keyword evidence="14" id="KW-0472">Membrane</keyword>
<evidence type="ECO:0000313" key="16">
    <source>
        <dbReference type="EMBL" id="OIW10036.1"/>
    </source>
</evidence>
<keyword evidence="5" id="KW-0963">Cytoplasm</keyword>
<keyword evidence="9" id="KW-0694">RNA-binding</keyword>
<keyword evidence="11" id="KW-0508">mRNA splicing</keyword>
<dbReference type="GO" id="GO:0006397">
    <property type="term" value="P:mRNA processing"/>
    <property type="evidence" value="ECO:0007669"/>
    <property type="project" value="UniProtKB-KW"/>
</dbReference>
<feature type="domain" description="Btz" evidence="15">
    <location>
        <begin position="71"/>
        <end position="189"/>
    </location>
</feature>
<keyword evidence="14" id="KW-0812">Transmembrane</keyword>
<sequence>MADSDERKSFQSEYESDGDGPSPLRWTARRTEASDDDDSFEGEVVKRKFRCGSRCDESESECNDEGEPEYSEGGVVVIGEELEEVSQEEKEEEVCETVRFVKGEENQVLSPDFGPKHGFFYMHDDRFQSNRRYGSRRGSMIPKNGWDWTGEQKWKHDKFEEITTVAMKCVSNHENMMNKYDSPFQDKNAPKNHHQHQRENRSKGHRYEKKDQVGPLENFGNPNKTSRIVKGRGPVKYRSTVESNNLNPSSKHQRSAKLKGSTSTSSSHGVLSLAFAMDSLPFSKSVTSHHLSTVKQPVSLPIPNVLQQKKTVFADEMSLQKKVYSFCSFATEVSMATVFSLGGLWMIPKRRRAHMLANVD</sequence>
<dbReference type="AlphaFoldDB" id="A0A4P1RFP1"/>
<evidence type="ECO:0000256" key="12">
    <source>
        <dbReference type="ARBA" id="ARBA00023242"/>
    </source>
</evidence>
<evidence type="ECO:0000256" key="6">
    <source>
        <dbReference type="ARBA" id="ARBA00022664"/>
    </source>
</evidence>
<feature type="region of interest" description="Disordered" evidence="13">
    <location>
        <begin position="177"/>
        <end position="266"/>
    </location>
</feature>
<accession>A0A4P1RFP1</accession>
<keyword evidence="17" id="KW-1185">Reference proteome</keyword>
<dbReference type="InterPro" id="IPR044796">
    <property type="entry name" value="MLN51_plant"/>
</dbReference>
<keyword evidence="6" id="KW-0507">mRNA processing</keyword>
<dbReference type="GO" id="GO:0005737">
    <property type="term" value="C:cytoplasm"/>
    <property type="evidence" value="ECO:0007669"/>
    <property type="project" value="UniProtKB-SubCell"/>
</dbReference>
<dbReference type="InterPro" id="IPR018545">
    <property type="entry name" value="Btz_dom"/>
</dbReference>
<evidence type="ECO:0000256" key="10">
    <source>
        <dbReference type="ARBA" id="ARBA00023161"/>
    </source>
</evidence>
<feature type="region of interest" description="Disordered" evidence="13">
    <location>
        <begin position="1"/>
        <end position="72"/>
    </location>
</feature>
<reference evidence="16 17" key="1">
    <citation type="journal article" date="2017" name="Plant Biotechnol. J.">
        <title>A comprehensive draft genome sequence for lupin (Lupinus angustifolius), an emerging health food: insights into plant-microbe interactions and legume evolution.</title>
        <authorList>
            <person name="Hane J.K."/>
            <person name="Ming Y."/>
            <person name="Kamphuis L.G."/>
            <person name="Nelson M.N."/>
            <person name="Garg G."/>
            <person name="Atkins C.A."/>
            <person name="Bayer P.E."/>
            <person name="Bravo A."/>
            <person name="Bringans S."/>
            <person name="Cannon S."/>
            <person name="Edwards D."/>
            <person name="Foley R."/>
            <person name="Gao L.L."/>
            <person name="Harrison M.J."/>
            <person name="Huang W."/>
            <person name="Hurgobin B."/>
            <person name="Li S."/>
            <person name="Liu C.W."/>
            <person name="McGrath A."/>
            <person name="Morahan G."/>
            <person name="Murray J."/>
            <person name="Weller J."/>
            <person name="Jian J."/>
            <person name="Singh K.B."/>
        </authorList>
    </citation>
    <scope>NUCLEOTIDE SEQUENCE [LARGE SCALE GENOMIC DNA]</scope>
    <source>
        <strain evidence="17">cv. Tanjil</strain>
        <tissue evidence="16">Whole plant</tissue>
    </source>
</reference>
<evidence type="ECO:0000256" key="11">
    <source>
        <dbReference type="ARBA" id="ARBA00023187"/>
    </source>
</evidence>
<keyword evidence="14" id="KW-1133">Transmembrane helix</keyword>
<organism evidence="16 17">
    <name type="scientific">Lupinus angustifolius</name>
    <name type="common">Narrow-leaved blue lupine</name>
    <dbReference type="NCBI Taxonomy" id="3871"/>
    <lineage>
        <taxon>Eukaryota</taxon>
        <taxon>Viridiplantae</taxon>
        <taxon>Streptophyta</taxon>
        <taxon>Embryophyta</taxon>
        <taxon>Tracheophyta</taxon>
        <taxon>Spermatophyta</taxon>
        <taxon>Magnoliopsida</taxon>
        <taxon>eudicotyledons</taxon>
        <taxon>Gunneridae</taxon>
        <taxon>Pentapetalae</taxon>
        <taxon>rosids</taxon>
        <taxon>fabids</taxon>
        <taxon>Fabales</taxon>
        <taxon>Fabaceae</taxon>
        <taxon>Papilionoideae</taxon>
        <taxon>50 kb inversion clade</taxon>
        <taxon>genistoids sensu lato</taxon>
        <taxon>core genistoids</taxon>
        <taxon>Genisteae</taxon>
        <taxon>Lupinus</taxon>
    </lineage>
</organism>
<evidence type="ECO:0000256" key="3">
    <source>
        <dbReference type="ARBA" id="ARBA00009548"/>
    </source>
</evidence>
<keyword evidence="10" id="KW-0866">Nonsense-mediated mRNA decay</keyword>
<evidence type="ECO:0000256" key="2">
    <source>
        <dbReference type="ARBA" id="ARBA00004496"/>
    </source>
</evidence>
<dbReference type="GO" id="GO:0000184">
    <property type="term" value="P:nuclear-transcribed mRNA catabolic process, nonsense-mediated decay"/>
    <property type="evidence" value="ECO:0007669"/>
    <property type="project" value="UniProtKB-KW"/>
</dbReference>